<organism evidence="2 3">
    <name type="scientific">Mytilus galloprovincialis</name>
    <name type="common">Mediterranean mussel</name>
    <dbReference type="NCBI Taxonomy" id="29158"/>
    <lineage>
        <taxon>Eukaryota</taxon>
        <taxon>Metazoa</taxon>
        <taxon>Spiralia</taxon>
        <taxon>Lophotrochozoa</taxon>
        <taxon>Mollusca</taxon>
        <taxon>Bivalvia</taxon>
        <taxon>Autobranchia</taxon>
        <taxon>Pteriomorphia</taxon>
        <taxon>Mytilida</taxon>
        <taxon>Mytiloidea</taxon>
        <taxon>Mytilidae</taxon>
        <taxon>Mytilinae</taxon>
        <taxon>Mytilus</taxon>
    </lineage>
</organism>
<name>A0A8B6DPR6_MYTGA</name>
<dbReference type="AlphaFoldDB" id="A0A8B6DPR6"/>
<evidence type="ECO:0000313" key="3">
    <source>
        <dbReference type="Proteomes" id="UP000596742"/>
    </source>
</evidence>
<feature type="domain" description="Reverse transcriptase" evidence="1">
    <location>
        <begin position="58"/>
        <end position="315"/>
    </location>
</feature>
<gene>
    <name evidence="2" type="ORF">MGAL_10B085024</name>
</gene>
<comment type="caution">
    <text evidence="2">The sequence shown here is derived from an EMBL/GenBank/DDBJ whole genome shotgun (WGS) entry which is preliminary data.</text>
</comment>
<dbReference type="SUPFAM" id="SSF56672">
    <property type="entry name" value="DNA/RNA polymerases"/>
    <property type="match status" value="1"/>
</dbReference>
<dbReference type="PANTHER" id="PTHR47027:SF20">
    <property type="entry name" value="REVERSE TRANSCRIPTASE-LIKE PROTEIN WITH RNA-DIRECTED DNA POLYMERASE DOMAIN"/>
    <property type="match status" value="1"/>
</dbReference>
<dbReference type="EMBL" id="UYJE01003719">
    <property type="protein sequence ID" value="VDI21832.1"/>
    <property type="molecule type" value="Genomic_DNA"/>
</dbReference>
<dbReference type="Proteomes" id="UP000596742">
    <property type="component" value="Unassembled WGS sequence"/>
</dbReference>
<evidence type="ECO:0000313" key="2">
    <source>
        <dbReference type="EMBL" id="VDI21832.1"/>
    </source>
</evidence>
<dbReference type="InterPro" id="IPR000477">
    <property type="entry name" value="RT_dom"/>
</dbReference>
<keyword evidence="3" id="KW-1185">Reference proteome</keyword>
<accession>A0A8B6DPR6</accession>
<sequence length="706" mass="79246">MESCLDDSIPISFSVLEVQNAINKLNKNKSPDIYGITAEHFIHGGPDLTGALTKIINNICISCVIPDYIKMGILSPIFKKKGLPTDPKNYRGITVLPVIGKILEILLKEHLWQIIAAIQNQFQRGFTSKISPLFCALLLNEVIIDAVYRKTPLYVALLDAKSAFDVVNHSSLYRKLYLAGISGSLWLLLHDLSVGAQTSVRWENLVSEPFDIKQGVRQGGILSTELYKLYINDVLNQVEDSALGSYIGHIHCPIPTCADDVTLVVNDPTNMQTLLSTVENYSQQKKYSLQPTKCKIIKTGKPKIEDNFNFILNDTPIQNVETAVHLGITHSSNPRQTIPIHVQENINKARRTMYSLMGTGMHGKNGLNPVACLQLFQVYVLPVLIYGLEILLPNSTQMEPIEVFYRKSIKQILSIPNNTTDMAVYILSGTIPVISKMHKLALGTFANISRQENSIERQVAERQILISTAVKDSWFTKIRSLLIKYSLPSIFNILDEPPSKLKWKNLIRKAIDTYWVDHVVTMSVYYKSISYISTANYSTGHLHNALASIQTSAKDIQRLPIKLRLLTGTYILQCNRAAFNQIDINPTCLLCEEDSETLYHFIHSCPALASARNHHMLELSHILNNSELCVKCRSLEKLEISTQLILDASALLCNCQCKCGCTDFLHLVEYISRKLCFALHIRRNTLLLTLPTNKKKGLLATTQSKA</sequence>
<dbReference type="PANTHER" id="PTHR47027">
    <property type="entry name" value="REVERSE TRANSCRIPTASE DOMAIN-CONTAINING PROTEIN"/>
    <property type="match status" value="1"/>
</dbReference>
<proteinExistence type="predicted"/>
<evidence type="ECO:0000259" key="1">
    <source>
        <dbReference type="PROSITE" id="PS50878"/>
    </source>
</evidence>
<protein>
    <recommendedName>
        <fullName evidence="1">Reverse transcriptase domain-containing protein</fullName>
    </recommendedName>
</protein>
<dbReference type="CDD" id="cd01650">
    <property type="entry name" value="RT_nLTR_like"/>
    <property type="match status" value="1"/>
</dbReference>
<reference evidence="2" key="1">
    <citation type="submission" date="2018-11" db="EMBL/GenBank/DDBJ databases">
        <authorList>
            <person name="Alioto T."/>
            <person name="Alioto T."/>
        </authorList>
    </citation>
    <scope>NUCLEOTIDE SEQUENCE</scope>
</reference>
<dbReference type="Pfam" id="PF00078">
    <property type="entry name" value="RVT_1"/>
    <property type="match status" value="1"/>
</dbReference>
<dbReference type="PROSITE" id="PS50878">
    <property type="entry name" value="RT_POL"/>
    <property type="match status" value="1"/>
</dbReference>
<dbReference type="OrthoDB" id="425681at2759"/>
<dbReference type="InterPro" id="IPR043502">
    <property type="entry name" value="DNA/RNA_pol_sf"/>
</dbReference>